<feature type="region of interest" description="Disordered" evidence="1">
    <location>
        <begin position="161"/>
        <end position="187"/>
    </location>
</feature>
<evidence type="ECO:0000313" key="4">
    <source>
        <dbReference type="Proteomes" id="UP000189857"/>
    </source>
</evidence>
<organism evidence="3 4">
    <name type="scientific">Eubacterium ruminantium</name>
    <dbReference type="NCBI Taxonomy" id="42322"/>
    <lineage>
        <taxon>Bacteria</taxon>
        <taxon>Bacillati</taxon>
        <taxon>Bacillota</taxon>
        <taxon>Clostridia</taxon>
        <taxon>Eubacteriales</taxon>
        <taxon>Eubacteriaceae</taxon>
        <taxon>Eubacterium</taxon>
    </lineage>
</organism>
<keyword evidence="2" id="KW-0812">Transmembrane</keyword>
<feature type="region of interest" description="Disordered" evidence="1">
    <location>
        <begin position="85"/>
        <end position="127"/>
    </location>
</feature>
<dbReference type="AlphaFoldDB" id="A0A1T4KNK6"/>
<dbReference type="Proteomes" id="UP000189857">
    <property type="component" value="Unassembled WGS sequence"/>
</dbReference>
<keyword evidence="4" id="KW-1185">Reference proteome</keyword>
<reference evidence="3 4" key="1">
    <citation type="submission" date="2017-02" db="EMBL/GenBank/DDBJ databases">
        <authorList>
            <person name="Peterson S.W."/>
        </authorList>
    </citation>
    <scope>NUCLEOTIDE SEQUENCE [LARGE SCALE GENOMIC DNA]</scope>
    <source>
        <strain evidence="3 4">ATCC 17233</strain>
    </source>
</reference>
<dbReference type="RefSeq" id="WP_176755065.1">
    <property type="nucleotide sequence ID" value="NZ_FMTO01000003.1"/>
</dbReference>
<evidence type="ECO:0000256" key="1">
    <source>
        <dbReference type="SAM" id="MobiDB-lite"/>
    </source>
</evidence>
<feature type="compositionally biased region" description="Polar residues" evidence="1">
    <location>
        <begin position="171"/>
        <end position="187"/>
    </location>
</feature>
<protein>
    <submittedName>
        <fullName evidence="3">Uncharacterized protein</fullName>
    </submittedName>
</protein>
<keyword evidence="2" id="KW-0472">Membrane</keyword>
<gene>
    <name evidence="3" type="ORF">SAMN02745110_00486</name>
</gene>
<name>A0A1T4KNK6_9FIRM</name>
<feature type="compositionally biased region" description="Low complexity" evidence="1">
    <location>
        <begin position="161"/>
        <end position="170"/>
    </location>
</feature>
<proteinExistence type="predicted"/>
<sequence length="235" mass="25446">MGFDDFDFNDPMDDLDYFEYMNRTGMYDDNEELEEEFEDDLLMAGLDPTDLELMSESERREALEEAGLDPDDYDEEDFLTIFGSRHSAGNYRPPAPYQHSNTRNMTSGSSGATSYSGGTSYSGATSYSGTSSHSGATSYSGTSSHTGATSYNGGTSYGGAASNNSISSGNRTAASYNRNTTSSYRTPKTNNTWGPLKFILLVATIYLIGYAIKLALGELVAVVFIIIVGVVLMKS</sequence>
<keyword evidence="2" id="KW-1133">Transmembrane helix</keyword>
<dbReference type="EMBL" id="FUXA01000004">
    <property type="protein sequence ID" value="SJZ43992.1"/>
    <property type="molecule type" value="Genomic_DNA"/>
</dbReference>
<evidence type="ECO:0000313" key="3">
    <source>
        <dbReference type="EMBL" id="SJZ43992.1"/>
    </source>
</evidence>
<feature type="compositionally biased region" description="Low complexity" evidence="1">
    <location>
        <begin position="106"/>
        <end position="127"/>
    </location>
</feature>
<accession>A0A1T4KNK6</accession>
<evidence type="ECO:0000256" key="2">
    <source>
        <dbReference type="SAM" id="Phobius"/>
    </source>
</evidence>
<feature type="transmembrane region" description="Helical" evidence="2">
    <location>
        <begin position="192"/>
        <end position="209"/>
    </location>
</feature>